<dbReference type="AlphaFoldDB" id="Q6APE6"/>
<dbReference type="KEGG" id="dps:DP1049"/>
<sequence length="77" mass="8924">MKIFIGITQNQEEIQRLLTYQGGTKDSLTELGPFLSQEDALLWLNHLKEKIRNLEELSSMENTSKDGGWYGFTFEQI</sequence>
<protein>
    <submittedName>
        <fullName evidence="1">Uncharacterized protein</fullName>
    </submittedName>
</protein>
<organism evidence="1 2">
    <name type="scientific">Desulfotalea psychrophila (strain LSv54 / DSM 12343)</name>
    <dbReference type="NCBI Taxonomy" id="177439"/>
    <lineage>
        <taxon>Bacteria</taxon>
        <taxon>Pseudomonadati</taxon>
        <taxon>Thermodesulfobacteriota</taxon>
        <taxon>Desulfobulbia</taxon>
        <taxon>Desulfobulbales</taxon>
        <taxon>Desulfocapsaceae</taxon>
        <taxon>Desulfotalea</taxon>
    </lineage>
</organism>
<dbReference type="RefSeq" id="WP_011188292.1">
    <property type="nucleotide sequence ID" value="NC_006138.1"/>
</dbReference>
<name>Q6APE6_DESPS</name>
<gene>
    <name evidence="1" type="ordered locus">DP1049</name>
</gene>
<accession>Q6APE6</accession>
<proteinExistence type="predicted"/>
<dbReference type="HOGENOM" id="CLU_194399_0_0_7"/>
<dbReference type="OrthoDB" id="5432675at2"/>
<dbReference type="STRING" id="177439.DP1049"/>
<keyword evidence="2" id="KW-1185">Reference proteome</keyword>
<reference evidence="2" key="1">
    <citation type="journal article" date="2004" name="Environ. Microbiol.">
        <title>The genome of Desulfotalea psychrophila, a sulfate-reducing bacterium from permanently cold Arctic sediments.</title>
        <authorList>
            <person name="Rabus R."/>
            <person name="Ruepp A."/>
            <person name="Frickey T."/>
            <person name="Rattei T."/>
            <person name="Fartmann B."/>
            <person name="Stark M."/>
            <person name="Bauer M."/>
            <person name="Zibat A."/>
            <person name="Lombardot T."/>
            <person name="Becker I."/>
            <person name="Amann J."/>
            <person name="Gellner K."/>
            <person name="Teeling H."/>
            <person name="Leuschner W.D."/>
            <person name="Gloeckner F.-O."/>
            <person name="Lupas A.N."/>
            <person name="Amann R."/>
            <person name="Klenk H.-P."/>
        </authorList>
    </citation>
    <scope>NUCLEOTIDE SEQUENCE [LARGE SCALE GENOMIC DNA]</scope>
    <source>
        <strain evidence="2">DSM 12343 / LSv54</strain>
    </source>
</reference>
<dbReference type="EMBL" id="CR522870">
    <property type="protein sequence ID" value="CAG35778.1"/>
    <property type="molecule type" value="Genomic_DNA"/>
</dbReference>
<dbReference type="Proteomes" id="UP000000602">
    <property type="component" value="Chromosome"/>
</dbReference>
<evidence type="ECO:0000313" key="2">
    <source>
        <dbReference type="Proteomes" id="UP000000602"/>
    </source>
</evidence>
<evidence type="ECO:0000313" key="1">
    <source>
        <dbReference type="EMBL" id="CAG35778.1"/>
    </source>
</evidence>